<dbReference type="PANTHER" id="PTHR47816">
    <property type="entry name" value="RIBOSOMAL RNA SMALL SUBUNIT METHYLTRANSFERASE C"/>
    <property type="match status" value="1"/>
</dbReference>
<dbReference type="EMBL" id="FWFV01000004">
    <property type="protein sequence ID" value="SLN40236.1"/>
    <property type="molecule type" value="Genomic_DNA"/>
</dbReference>
<dbReference type="InterPro" id="IPR002052">
    <property type="entry name" value="DNA_methylase_N6_adenine_CS"/>
</dbReference>
<dbReference type="PROSITE" id="PS00092">
    <property type="entry name" value="N6_MTASE"/>
    <property type="match status" value="1"/>
</dbReference>
<dbReference type="PANTHER" id="PTHR47816:SF4">
    <property type="entry name" value="RIBOSOMAL RNA SMALL SUBUNIT METHYLTRANSFERASE C"/>
    <property type="match status" value="1"/>
</dbReference>
<dbReference type="AlphaFoldDB" id="A0A1Y5SHH2"/>
<dbReference type="EC" id="2.1.1.172" evidence="7"/>
<accession>A0A1Y5SHH2</accession>
<keyword evidence="5" id="KW-0949">S-adenosyl-L-methionine</keyword>
<dbReference type="Pfam" id="PF05175">
    <property type="entry name" value="MTS"/>
    <property type="match status" value="1"/>
</dbReference>
<keyword evidence="2" id="KW-0698">rRNA processing</keyword>
<dbReference type="InterPro" id="IPR029063">
    <property type="entry name" value="SAM-dependent_MTases_sf"/>
</dbReference>
<keyword evidence="8" id="KW-1185">Reference proteome</keyword>
<dbReference type="Proteomes" id="UP000193870">
    <property type="component" value="Unassembled WGS sequence"/>
</dbReference>
<dbReference type="InterPro" id="IPR007848">
    <property type="entry name" value="Small_mtfrase_dom"/>
</dbReference>
<dbReference type="GO" id="GO:0052914">
    <property type="term" value="F:16S rRNA (guanine(1207)-N(2))-methyltransferase activity"/>
    <property type="evidence" value="ECO:0007669"/>
    <property type="project" value="UniProtKB-EC"/>
</dbReference>
<evidence type="ECO:0000313" key="8">
    <source>
        <dbReference type="Proteomes" id="UP000193870"/>
    </source>
</evidence>
<dbReference type="STRING" id="315423.SAMN04488020_10489"/>
<evidence type="ECO:0000259" key="6">
    <source>
        <dbReference type="Pfam" id="PF05175"/>
    </source>
</evidence>
<dbReference type="CDD" id="cd02440">
    <property type="entry name" value="AdoMet_MTases"/>
    <property type="match status" value="1"/>
</dbReference>
<keyword evidence="1" id="KW-0963">Cytoplasm</keyword>
<dbReference type="InterPro" id="IPR046977">
    <property type="entry name" value="RsmC/RlmG"/>
</dbReference>
<evidence type="ECO:0000256" key="2">
    <source>
        <dbReference type="ARBA" id="ARBA00022552"/>
    </source>
</evidence>
<dbReference type="Gene3D" id="3.40.50.150">
    <property type="entry name" value="Vaccinia Virus protein VP39"/>
    <property type="match status" value="1"/>
</dbReference>
<evidence type="ECO:0000313" key="7">
    <source>
        <dbReference type="EMBL" id="SLN40236.1"/>
    </source>
</evidence>
<name>A0A1Y5SHH2_9RHOB</name>
<evidence type="ECO:0000256" key="1">
    <source>
        <dbReference type="ARBA" id="ARBA00022490"/>
    </source>
</evidence>
<evidence type="ECO:0000256" key="3">
    <source>
        <dbReference type="ARBA" id="ARBA00022603"/>
    </source>
</evidence>
<feature type="domain" description="Methyltransferase small" evidence="6">
    <location>
        <begin position="143"/>
        <end position="304"/>
    </location>
</feature>
<gene>
    <name evidence="7" type="primary">rsmC</name>
    <name evidence="7" type="ORF">PAM7066_01712</name>
</gene>
<proteinExistence type="predicted"/>
<dbReference type="SUPFAM" id="SSF53335">
    <property type="entry name" value="S-adenosyl-L-methionine-dependent methyltransferases"/>
    <property type="match status" value="1"/>
</dbReference>
<dbReference type="GO" id="GO:0003676">
    <property type="term" value="F:nucleic acid binding"/>
    <property type="evidence" value="ECO:0007669"/>
    <property type="project" value="InterPro"/>
</dbReference>
<evidence type="ECO:0000256" key="5">
    <source>
        <dbReference type="ARBA" id="ARBA00022691"/>
    </source>
</evidence>
<evidence type="ECO:0000256" key="4">
    <source>
        <dbReference type="ARBA" id="ARBA00022679"/>
    </source>
</evidence>
<sequence length="313" mass="33313">MTRAADEGLLTSPILLVCPPDGTGLETLPGAVLVYHDSQPEHDRFARLTEMRDEIAGPAGCVVVSLPRTRLAARDLVARAAELNVPLLIDGQKTDGIDSMLKAARARGTVGSVISKAHGKLFVVEGGDFADWRAALQENSDGFLTPPGGFSADGIDPGSRLLIDALPPLKGRVADLGAGWGALSVAILGSEAVTACDLVEADRPSLDCARRNVVDSRARFHWADATAWAPEDSVDHVVTNPPFHKGRAGDPGIGRAFLTTAARILAPRGVLWMVANRHLPYESHLETLFGEVAELSGSSAFKLFRAARPRRPR</sequence>
<keyword evidence="4 7" id="KW-0808">Transferase</keyword>
<dbReference type="RefSeq" id="WP_245749631.1">
    <property type="nucleotide sequence ID" value="NZ_FOPF01000004.1"/>
</dbReference>
<keyword evidence="3 7" id="KW-0489">Methyltransferase</keyword>
<organism evidence="7 8">
    <name type="scientific">Palleronia marisminoris</name>
    <dbReference type="NCBI Taxonomy" id="315423"/>
    <lineage>
        <taxon>Bacteria</taxon>
        <taxon>Pseudomonadati</taxon>
        <taxon>Pseudomonadota</taxon>
        <taxon>Alphaproteobacteria</taxon>
        <taxon>Rhodobacterales</taxon>
        <taxon>Roseobacteraceae</taxon>
        <taxon>Palleronia</taxon>
    </lineage>
</organism>
<reference evidence="7 8" key="1">
    <citation type="submission" date="2017-03" db="EMBL/GenBank/DDBJ databases">
        <authorList>
            <person name="Afonso C.L."/>
            <person name="Miller P.J."/>
            <person name="Scott M.A."/>
            <person name="Spackman E."/>
            <person name="Goraichik I."/>
            <person name="Dimitrov K.M."/>
            <person name="Suarez D.L."/>
            <person name="Swayne D.E."/>
        </authorList>
    </citation>
    <scope>NUCLEOTIDE SEQUENCE [LARGE SCALE GENOMIC DNA]</scope>
    <source>
        <strain evidence="7 8">CECT 7066</strain>
    </source>
</reference>
<protein>
    <submittedName>
        <fullName evidence="7">Ribosomal RNA small subunit methyltransferase C</fullName>
        <ecNumber evidence="7">2.1.1.172</ecNumber>
    </submittedName>
</protein>